<evidence type="ECO:0000256" key="5">
    <source>
        <dbReference type="ARBA" id="ARBA00023136"/>
    </source>
</evidence>
<feature type="transmembrane region" description="Helical" evidence="6">
    <location>
        <begin position="220"/>
        <end position="241"/>
    </location>
</feature>
<dbReference type="EMBL" id="JBHUOR010000013">
    <property type="protein sequence ID" value="MFD2867330.1"/>
    <property type="molecule type" value="Genomic_DNA"/>
</dbReference>
<comment type="caution">
    <text evidence="8">The sequence shown here is derived from an EMBL/GenBank/DDBJ whole genome shotgun (WGS) entry which is preliminary data.</text>
</comment>
<evidence type="ECO:0000259" key="7">
    <source>
        <dbReference type="Pfam" id="PF02687"/>
    </source>
</evidence>
<evidence type="ECO:0000313" key="9">
    <source>
        <dbReference type="Proteomes" id="UP001597568"/>
    </source>
</evidence>
<evidence type="ECO:0000256" key="2">
    <source>
        <dbReference type="ARBA" id="ARBA00022475"/>
    </source>
</evidence>
<comment type="subcellular location">
    <subcellularLocation>
        <location evidence="1">Cell membrane</location>
        <topology evidence="1">Multi-pass membrane protein</topology>
    </subcellularLocation>
</comment>
<gene>
    <name evidence="8" type="ORF">ACFSY7_02295</name>
</gene>
<protein>
    <submittedName>
        <fullName evidence="8">FtsX-like permease family protein</fullName>
    </submittedName>
</protein>
<dbReference type="Proteomes" id="UP001597568">
    <property type="component" value="Unassembled WGS sequence"/>
</dbReference>
<keyword evidence="9" id="KW-1185">Reference proteome</keyword>
<keyword evidence="2" id="KW-1003">Cell membrane</keyword>
<evidence type="ECO:0000256" key="3">
    <source>
        <dbReference type="ARBA" id="ARBA00022692"/>
    </source>
</evidence>
<sequence>MSTENPKLTIKQFVQNLQENDDSFFVLKNTSTTDMKRLSIHNAVFPLAGPKKIDSLPSNAALLSKAYENNIQGHNPPLISAYGKTYEVKKLFSPQETNLFLPASLYIGMNTNASLNGEFIVDGVSKNDLTKVLDAFVDESFQYELSDVRLALKDRLILVVKDQIIVIGVLLLTLILILVNTISTITTWLASREKEIKVLFLIGASKAALRYKLLYDYWKIIIASFLAGISLAYFIYLSHVFDILFTDMQWQSIIVSFIFCFIFSTCITWPSILFYTRRYTIYKRGARS</sequence>
<evidence type="ECO:0000313" key="8">
    <source>
        <dbReference type="EMBL" id="MFD2867330.1"/>
    </source>
</evidence>
<feature type="domain" description="ABC3 transporter permease C-terminal" evidence="7">
    <location>
        <begin position="169"/>
        <end position="277"/>
    </location>
</feature>
<dbReference type="Pfam" id="PF02687">
    <property type="entry name" value="FtsX"/>
    <property type="match status" value="1"/>
</dbReference>
<proteinExistence type="predicted"/>
<evidence type="ECO:0000256" key="4">
    <source>
        <dbReference type="ARBA" id="ARBA00022989"/>
    </source>
</evidence>
<evidence type="ECO:0000256" key="6">
    <source>
        <dbReference type="SAM" id="Phobius"/>
    </source>
</evidence>
<evidence type="ECO:0000256" key="1">
    <source>
        <dbReference type="ARBA" id="ARBA00004651"/>
    </source>
</evidence>
<keyword evidence="4 6" id="KW-1133">Transmembrane helix</keyword>
<keyword evidence="3 6" id="KW-0812">Transmembrane</keyword>
<organism evidence="8 9">
    <name type="scientific">Kurthia populi</name>
    <dbReference type="NCBI Taxonomy" id="1562132"/>
    <lineage>
        <taxon>Bacteria</taxon>
        <taxon>Bacillati</taxon>
        <taxon>Bacillota</taxon>
        <taxon>Bacilli</taxon>
        <taxon>Bacillales</taxon>
        <taxon>Caryophanaceae</taxon>
        <taxon>Kurthia</taxon>
    </lineage>
</organism>
<feature type="transmembrane region" description="Helical" evidence="6">
    <location>
        <begin position="164"/>
        <end position="190"/>
    </location>
</feature>
<accession>A0ABW5XWG8</accession>
<name>A0ABW5XWG8_9BACL</name>
<feature type="transmembrane region" description="Helical" evidence="6">
    <location>
        <begin position="253"/>
        <end position="275"/>
    </location>
</feature>
<reference evidence="9" key="1">
    <citation type="journal article" date="2019" name="Int. J. Syst. Evol. Microbiol.">
        <title>The Global Catalogue of Microorganisms (GCM) 10K type strain sequencing project: providing services to taxonomists for standard genome sequencing and annotation.</title>
        <authorList>
            <consortium name="The Broad Institute Genomics Platform"/>
            <consortium name="The Broad Institute Genome Sequencing Center for Infectious Disease"/>
            <person name="Wu L."/>
            <person name="Ma J."/>
        </authorList>
    </citation>
    <scope>NUCLEOTIDE SEQUENCE [LARGE SCALE GENOMIC DNA]</scope>
    <source>
        <strain evidence="9">KCTC 33522</strain>
    </source>
</reference>
<dbReference type="InterPro" id="IPR003838">
    <property type="entry name" value="ABC3_permease_C"/>
</dbReference>
<keyword evidence="5 6" id="KW-0472">Membrane</keyword>
<dbReference type="RefSeq" id="WP_380146660.1">
    <property type="nucleotide sequence ID" value="NZ_JBHUOR010000013.1"/>
</dbReference>